<evidence type="ECO:0000313" key="5">
    <source>
        <dbReference type="Proteomes" id="UP000018211"/>
    </source>
</evidence>
<evidence type="ECO:0000256" key="3">
    <source>
        <dbReference type="SAM" id="SignalP"/>
    </source>
</evidence>
<sequence>MKKLLLTSLSTLAIMVSFNASASDLNVVHQLDHKAPPGNIAASSSGRIFMSNHHFYGAKNKIVEITPEGKAVAYPNEAFSQSLNPVLGVILDKKNVLWMLETADSDTRVGRLVGWDTEKNALHKVIYIAAPTIPQDSFLNDLAVDRDNEVVYITDTAAGHNSALIVIDLKTGVTRRVLDGSPFTQPENIDMVIDDKVVTLGGAPARIGANPITLDTKNEWLYFGAMSGTKLYRVNTSDLRNPKLSVKQLEQRVETYANKPISDGIAIDLDDNVYITDITNDAVGYIGQDRQYRVLHSDSELLSWSDGFATKANGKILATVNKLHKSPVLNQNKDESGDRYYIVEFDALGKTQVGR</sequence>
<keyword evidence="2" id="KW-0964">Secreted</keyword>
<dbReference type="GO" id="GO:0005576">
    <property type="term" value="C:extracellular region"/>
    <property type="evidence" value="ECO:0007669"/>
    <property type="project" value="UniProtKB-SubCell"/>
</dbReference>
<dbReference type="SUPFAM" id="SSF101898">
    <property type="entry name" value="NHL repeat"/>
    <property type="match status" value="1"/>
</dbReference>
<dbReference type="InterPro" id="IPR011042">
    <property type="entry name" value="6-blade_b-propeller_TolB-like"/>
</dbReference>
<reference evidence="4 5" key="1">
    <citation type="journal article" date="2013" name="ISME J.">
        <title>Comparative genomics of pathogenic lineages of Vibrio nigripulchritudo identifies virulence-associated traits.</title>
        <authorList>
            <person name="Goudenege D."/>
            <person name="Labreuche Y."/>
            <person name="Krin E."/>
            <person name="Ansquer D."/>
            <person name="Mangenot S."/>
            <person name="Calteau A."/>
            <person name="Medigue C."/>
            <person name="Mazel D."/>
            <person name="Polz M.F."/>
            <person name="Le Roux F."/>
        </authorList>
    </citation>
    <scope>NUCLEOTIDE SEQUENCE [LARGE SCALE GENOMIC DNA]</scope>
    <source>
        <strain evidence="4 5">SOn1</strain>
    </source>
</reference>
<dbReference type="Proteomes" id="UP000018211">
    <property type="component" value="Unassembled WGS sequence"/>
</dbReference>
<comment type="subcellular location">
    <subcellularLocation>
        <location evidence="1">Secreted</location>
    </subcellularLocation>
</comment>
<comment type="caution">
    <text evidence="4">The sequence shown here is derived from an EMBL/GenBank/DDBJ whole genome shotgun (WGS) entry which is preliminary data.</text>
</comment>
<dbReference type="PANTHER" id="PTHR10009">
    <property type="entry name" value="PROTEIN YELLOW-RELATED"/>
    <property type="match status" value="1"/>
</dbReference>
<dbReference type="EMBL" id="CAOF01000085">
    <property type="protein sequence ID" value="CCO46357.1"/>
    <property type="molecule type" value="Genomic_DNA"/>
</dbReference>
<name>A0AAV2VNV8_9VIBR</name>
<feature type="signal peptide" evidence="3">
    <location>
        <begin position="1"/>
        <end position="22"/>
    </location>
</feature>
<feature type="chain" id="PRO_5043618212" description="Major royal jelly protein" evidence="3">
    <location>
        <begin position="23"/>
        <end position="355"/>
    </location>
</feature>
<evidence type="ECO:0000313" key="4">
    <source>
        <dbReference type="EMBL" id="CCO46357.1"/>
    </source>
</evidence>
<evidence type="ECO:0000256" key="2">
    <source>
        <dbReference type="ARBA" id="ARBA00022525"/>
    </source>
</evidence>
<accession>A0AAV2VNV8</accession>
<dbReference type="RefSeq" id="WP_022611520.1">
    <property type="nucleotide sequence ID" value="NZ_LK391965.1"/>
</dbReference>
<dbReference type="Pfam" id="PF03022">
    <property type="entry name" value="MRJP"/>
    <property type="match status" value="1"/>
</dbReference>
<dbReference type="Gene3D" id="2.120.10.30">
    <property type="entry name" value="TolB, C-terminal domain"/>
    <property type="match status" value="1"/>
</dbReference>
<protein>
    <recommendedName>
        <fullName evidence="6">Major royal jelly protein</fullName>
    </recommendedName>
</protein>
<keyword evidence="3" id="KW-0732">Signal</keyword>
<dbReference type="AlphaFoldDB" id="A0AAV2VNV8"/>
<dbReference type="InterPro" id="IPR017996">
    <property type="entry name" value="MRJP/yellow-related"/>
</dbReference>
<gene>
    <name evidence="4" type="ORF">VIBNISOn1_1750029</name>
</gene>
<evidence type="ECO:0000256" key="1">
    <source>
        <dbReference type="ARBA" id="ARBA00004613"/>
    </source>
</evidence>
<evidence type="ECO:0008006" key="6">
    <source>
        <dbReference type="Google" id="ProtNLM"/>
    </source>
</evidence>
<organism evidence="4 5">
    <name type="scientific">Vibrio nigripulchritudo SOn1</name>
    <dbReference type="NCBI Taxonomy" id="1238450"/>
    <lineage>
        <taxon>Bacteria</taxon>
        <taxon>Pseudomonadati</taxon>
        <taxon>Pseudomonadota</taxon>
        <taxon>Gammaproteobacteria</taxon>
        <taxon>Vibrionales</taxon>
        <taxon>Vibrionaceae</taxon>
        <taxon>Vibrio</taxon>
    </lineage>
</organism>
<proteinExistence type="predicted"/>
<dbReference type="PANTHER" id="PTHR10009:SF18">
    <property type="entry name" value="PROTEIN YELLOW-LIKE PROTEIN"/>
    <property type="match status" value="1"/>
</dbReference>